<organism evidence="1 2">
    <name type="scientific">Labrus bergylta</name>
    <name type="common">ballan wrasse</name>
    <dbReference type="NCBI Taxonomy" id="56723"/>
    <lineage>
        <taxon>Eukaryota</taxon>
        <taxon>Metazoa</taxon>
        <taxon>Chordata</taxon>
        <taxon>Craniata</taxon>
        <taxon>Vertebrata</taxon>
        <taxon>Euteleostomi</taxon>
        <taxon>Actinopterygii</taxon>
        <taxon>Neopterygii</taxon>
        <taxon>Teleostei</taxon>
        <taxon>Neoteleostei</taxon>
        <taxon>Acanthomorphata</taxon>
        <taxon>Eupercaria</taxon>
        <taxon>Labriformes</taxon>
        <taxon>Labridae</taxon>
        <taxon>Labrus</taxon>
    </lineage>
</organism>
<reference evidence="1" key="1">
    <citation type="submission" date="2025-08" db="UniProtKB">
        <authorList>
            <consortium name="Ensembl"/>
        </authorList>
    </citation>
    <scope>IDENTIFICATION</scope>
</reference>
<dbReference type="Proteomes" id="UP000261660">
    <property type="component" value="Unplaced"/>
</dbReference>
<name>A0A3Q3FG29_9LABR</name>
<dbReference type="Ensembl" id="ENSLBET00000020191.1">
    <property type="protein sequence ID" value="ENSLBEP00000019156.1"/>
    <property type="gene ID" value="ENSLBEG00000014719.1"/>
</dbReference>
<dbReference type="InParanoid" id="A0A3Q3FG29"/>
<keyword evidence="2" id="KW-1185">Reference proteome</keyword>
<accession>A0A3Q3FG29</accession>
<protein>
    <submittedName>
        <fullName evidence="1">Uncharacterized protein</fullName>
    </submittedName>
</protein>
<evidence type="ECO:0000313" key="2">
    <source>
        <dbReference type="Proteomes" id="UP000261660"/>
    </source>
</evidence>
<proteinExistence type="predicted"/>
<sequence>MVHPSVAMALRKNKTVRYGVPMLVNNFYIPYFSFDKVKSQPIKNCRTNVYINLLYMSSSWEHLVLK</sequence>
<evidence type="ECO:0000313" key="1">
    <source>
        <dbReference type="Ensembl" id="ENSLBEP00000019156.1"/>
    </source>
</evidence>
<reference evidence="1" key="2">
    <citation type="submission" date="2025-09" db="UniProtKB">
        <authorList>
            <consortium name="Ensembl"/>
        </authorList>
    </citation>
    <scope>IDENTIFICATION</scope>
</reference>
<dbReference type="AlphaFoldDB" id="A0A3Q3FG29"/>